<dbReference type="InterPro" id="IPR007110">
    <property type="entry name" value="Ig-like_dom"/>
</dbReference>
<dbReference type="EMBL" id="LROS01000044">
    <property type="protein sequence ID" value="OBR91258.1"/>
    <property type="molecule type" value="Genomic_DNA"/>
</dbReference>
<dbReference type="PATRIC" id="fig|1353534.3.peg.3249"/>
<dbReference type="PANTHER" id="PTHR23019:SF0">
    <property type="entry name" value="NUCLEAR PORE MEMBRANE GLYCOPROTEIN 210"/>
    <property type="match status" value="1"/>
</dbReference>
<dbReference type="InterPro" id="IPR008964">
    <property type="entry name" value="Invasin/intimin_cell_adhesion"/>
</dbReference>
<organism evidence="3 4">
    <name type="scientific">Clostridium ragsdalei P11</name>
    <dbReference type="NCBI Taxonomy" id="1353534"/>
    <lineage>
        <taxon>Bacteria</taxon>
        <taxon>Bacillati</taxon>
        <taxon>Bacillota</taxon>
        <taxon>Clostridia</taxon>
        <taxon>Eubacteriales</taxon>
        <taxon>Clostridiaceae</taxon>
        <taxon>Clostridium</taxon>
    </lineage>
</organism>
<dbReference type="InterPro" id="IPR026906">
    <property type="entry name" value="LRR_5"/>
</dbReference>
<dbReference type="PROSITE" id="PS50835">
    <property type="entry name" value="IG_LIKE"/>
    <property type="match status" value="1"/>
</dbReference>
<sequence length="1522" mass="164271">MKKIWKKVSFVMMLIFTLMTFAPYPVIADTQAASTPSLTEDKDGNYTVSSVQDLNKLREDIDKGIDYSGKNVLLTQDIDVGKSELPLKSFTTQNTFNGTFNGKFHTISNYNDPKSGLFNIINKDGIVENARIDANVVIEGDKIENYGLIANEASGTIIRCSSTGTITNKVKVFFEAGIVARDTIGQTSSIAAGYLKDCYSNVIIDNQSSEEMVGYAGICSMGGEQLDHCYFYGKFTGNYTGEHSDKCQPILCSTYYDSKTGVTTSAENCAYDKDVLGYTPSSSDNGNPKGYTTAEMKNKDTYTALDFDFDKTWKIDSSNNGYPYLNSENTQKTAAKVTVDVQVTADDKTYIVPTSPIIYNTDDSLKTTATFKIVPRSDEDKELISKYNVSVTYSGDVFLNAPTIGDVPIDIDTSKVKINYNSNEDYQFVLGKVLPSTAKLLDNGAAGPTQDEQKQQIEDAKKAEDILYTKLGTKLGIAGDVPEFSWGGDKSAAPGKEGTVTFSDEDWGIFSSARSGYKGIRAGYYDDWFKSIQTGLQKMKDAGVTARDVKMTEWEKLVLAITAIGYDPRDIKAYDLIDIISNKEYVKASNQYFTPQYAIYALTSRNYINLIPNDGKHITKDDLDGYIHEWAKGALGSKGADGSAVIGNTTPDMWTMKLQPIAAYYNPDAKPGDKYYDVKQAMDHVFAQFSNAQTYKGSFWGGSVDLDGKIDLNNAWTNAQVYMTLGMAHANIFDKMYIKDGKTILDGVLEKFDVKNGTTDFDNSSYESAQICRGLDSLVRAAEGRVSIFDCTDVKDSTVPVNNAIAALPDVYKITSADKEKVDAARAAYDELSDVKKASIKQETMDKLTDAEKKLSQSQPVKVTGIGLDKTSADLMKGDTLQLTAAITPKYATNTKIDWSSSDPTVASVDENGKVTALKKGTAVITAVSEDNRDAKAQCTITIKENVSVTGIILDKTSVKLIPKAALQLTPTITPNDATNQKVDWSSSDPAVAAVDKSGKVTAIKVGTATITANTEDGNKTASCAVTVVDGQGAIVINNVKLKNKLALAAGKDSDYEGYFTPDDLASIKGTIDLSNLDITDSDMDVMKYLKGVSAINLSDNKDLTNLSFKKLKFDWTIPKGLDFSGCTGMKDIKNKMFAFTSSKLTSIKLPEGIPSIPFSCFSNSKLLASVEISNTVKSVGNLAFSGCTSLEYMKIPGSVTQLGGGCFSGCTNLSVLDLTDTSFTKDNTKDTKYLDSTTIICGKSAKLSPGQISIKTGGVKKIANEIPSDKGVVWGSTDANVAKVSSEGVITGVNPGTAYIYAKTDDDSYGGVCAVTVTKDIPPQTVSVTGMSLDRTSASMTEGDVLQLTAAVTPNNAANKKVDWSSSDKTIAAVDENGKVTAVKAGTARITAVSEDNKDAKAQCTVTVTENNTPKPIQITNLTKDSSFKLGDDAKVSVKAENNSGKDQDASLIVALYNEGGKFINYICGKQTIKNGASSILTGIMKLPEEGIYKLKAFVWDSLENMNPLSDIIDIPVQLNK</sequence>
<dbReference type="InterPro" id="IPR045197">
    <property type="entry name" value="NUP210-like"/>
</dbReference>
<dbReference type="Gene3D" id="2.160.20.110">
    <property type="match status" value="1"/>
</dbReference>
<dbReference type="Gene3D" id="2.60.40.1080">
    <property type="match status" value="4"/>
</dbReference>
<dbReference type="InterPro" id="IPR003343">
    <property type="entry name" value="Big_2"/>
</dbReference>
<dbReference type="Proteomes" id="UP000093954">
    <property type="component" value="Unassembled WGS sequence"/>
</dbReference>
<protein>
    <submittedName>
        <fullName evidence="3">Bacterial Ig-like domain (Group 2)</fullName>
    </submittedName>
</protein>
<evidence type="ECO:0000256" key="1">
    <source>
        <dbReference type="SAM" id="SignalP"/>
    </source>
</evidence>
<dbReference type="SUPFAM" id="SSF49373">
    <property type="entry name" value="Invasin/intimin cell-adhesion fragments"/>
    <property type="match status" value="4"/>
</dbReference>
<dbReference type="InterPro" id="IPR032675">
    <property type="entry name" value="LRR_dom_sf"/>
</dbReference>
<proteinExistence type="predicted"/>
<feature type="chain" id="PRO_5008342504" evidence="1">
    <location>
        <begin position="29"/>
        <end position="1522"/>
    </location>
</feature>
<evidence type="ECO:0000259" key="2">
    <source>
        <dbReference type="PROSITE" id="PS50835"/>
    </source>
</evidence>
<dbReference type="SUPFAM" id="SSF52058">
    <property type="entry name" value="L domain-like"/>
    <property type="match status" value="1"/>
</dbReference>
<gene>
    <name evidence="3" type="ORF">CLRAG_32000</name>
</gene>
<dbReference type="Gene3D" id="3.80.10.10">
    <property type="entry name" value="Ribonuclease Inhibitor"/>
    <property type="match status" value="1"/>
</dbReference>
<dbReference type="SMART" id="SM00635">
    <property type="entry name" value="BID_2"/>
    <property type="match status" value="4"/>
</dbReference>
<keyword evidence="1" id="KW-0732">Signal</keyword>
<feature type="signal peptide" evidence="1">
    <location>
        <begin position="1"/>
        <end position="28"/>
    </location>
</feature>
<comment type="caution">
    <text evidence="3">The sequence shown here is derived from an EMBL/GenBank/DDBJ whole genome shotgun (WGS) entry which is preliminary data.</text>
</comment>
<reference evidence="3 4" key="1">
    <citation type="journal article" date="2012" name="Front. Microbiol.">
        <title>Draft Genome Sequence of the Virulent Strain 01-B526 of the Fish Pathogen Aeromonas salmonicida.</title>
        <authorList>
            <person name="Charette S.J."/>
            <person name="Brochu F."/>
            <person name="Boyle B."/>
            <person name="Filion G."/>
            <person name="Tanaka K.H."/>
            <person name="Derome N."/>
        </authorList>
    </citation>
    <scope>NUCLEOTIDE SEQUENCE [LARGE SCALE GENOMIC DNA]</scope>
    <source>
        <strain evidence="3 4">P11</strain>
    </source>
</reference>
<dbReference type="RefSeq" id="WP_065079287.1">
    <property type="nucleotide sequence ID" value="NZ_LROS01000044.1"/>
</dbReference>
<feature type="domain" description="Ig-like" evidence="2">
    <location>
        <begin position="1324"/>
        <end position="1421"/>
    </location>
</feature>
<keyword evidence="4" id="KW-1185">Reference proteome</keyword>
<accession>A0A1A6AMK9</accession>
<evidence type="ECO:0000313" key="4">
    <source>
        <dbReference type="Proteomes" id="UP000093954"/>
    </source>
</evidence>
<name>A0A1A6AMK9_9CLOT</name>
<dbReference type="Pfam" id="PF02368">
    <property type="entry name" value="Big_2"/>
    <property type="match status" value="3"/>
</dbReference>
<dbReference type="PANTHER" id="PTHR23019">
    <property type="entry name" value="NUCLEAR PORE MEMBRANE GLYCOPROTEIN GP210-RELATED"/>
    <property type="match status" value="1"/>
</dbReference>
<evidence type="ECO:0000313" key="3">
    <source>
        <dbReference type="EMBL" id="OBR91258.1"/>
    </source>
</evidence>
<dbReference type="Pfam" id="PF13306">
    <property type="entry name" value="LRR_5"/>
    <property type="match status" value="1"/>
</dbReference>